<evidence type="ECO:0000313" key="6">
    <source>
        <dbReference type="Proteomes" id="UP000094379"/>
    </source>
</evidence>
<dbReference type="PATRIC" id="fig|291169.3.peg.44"/>
<sequence>MNATSKLFFSSLLSGKNLFYLILIIIFTGLALAGIWLLVTGQSALIYPDPLVTAGISGVSVILAVLFALIVAYQPLSKIKRSMDEMELQNRHNQDAILRLLDEMGDLADGDLTVTATVTEDITGAIADSVNYTIDALRSLVAQINSTTLQVASAAQETQATALHLTDASEHQAQQISEVSSAITQMAASIELVSENASQSSEVAKHR</sequence>
<name>A0A1E3GVK2_9GAMM</name>
<evidence type="ECO:0000259" key="4">
    <source>
        <dbReference type="PROSITE" id="PS50885"/>
    </source>
</evidence>
<keyword evidence="1" id="KW-0145">Chemotaxis</keyword>
<feature type="transmembrane region" description="Helical" evidence="3">
    <location>
        <begin position="18"/>
        <end position="39"/>
    </location>
</feature>
<reference evidence="5 6" key="1">
    <citation type="submission" date="2016-07" db="EMBL/GenBank/DDBJ databases">
        <title>Draft Genome Sequence of Methylophaga muralis Bur 1.</title>
        <authorList>
            <person name="Vasilenko O.V."/>
            <person name="Doronina N.V."/>
            <person name="Shmareva M.N."/>
            <person name="Tarlachkov S.V."/>
            <person name="Mustakhimov I."/>
            <person name="Trotsenko Y.A."/>
        </authorList>
    </citation>
    <scope>NUCLEOTIDE SEQUENCE [LARGE SCALE GENOMIC DNA]</scope>
    <source>
        <strain evidence="5 6">Bur 1</strain>
    </source>
</reference>
<comment type="caution">
    <text evidence="5">The sequence shown here is derived from an EMBL/GenBank/DDBJ whole genome shotgun (WGS) entry which is preliminary data.</text>
</comment>
<keyword evidence="6" id="KW-1185">Reference proteome</keyword>
<evidence type="ECO:0000256" key="2">
    <source>
        <dbReference type="ARBA" id="ARBA00029447"/>
    </source>
</evidence>
<dbReference type="Gene3D" id="1.10.287.950">
    <property type="entry name" value="Methyl-accepting chemotaxis protein"/>
    <property type="match status" value="1"/>
</dbReference>
<evidence type="ECO:0000256" key="1">
    <source>
        <dbReference type="ARBA" id="ARBA00022500"/>
    </source>
</evidence>
<comment type="similarity">
    <text evidence="2">Belongs to the methyl-accepting chemotaxis (MCP) protein family.</text>
</comment>
<evidence type="ECO:0000313" key="5">
    <source>
        <dbReference type="EMBL" id="ODN68073.1"/>
    </source>
</evidence>
<feature type="domain" description="HAMP" evidence="4">
    <location>
        <begin position="91"/>
        <end position="142"/>
    </location>
</feature>
<dbReference type="GO" id="GO:0005886">
    <property type="term" value="C:plasma membrane"/>
    <property type="evidence" value="ECO:0007669"/>
    <property type="project" value="TreeGrafter"/>
</dbReference>
<keyword evidence="3" id="KW-1133">Transmembrane helix</keyword>
<dbReference type="GO" id="GO:0006935">
    <property type="term" value="P:chemotaxis"/>
    <property type="evidence" value="ECO:0007669"/>
    <property type="project" value="UniProtKB-KW"/>
</dbReference>
<dbReference type="PROSITE" id="PS50885">
    <property type="entry name" value="HAMP"/>
    <property type="match status" value="1"/>
</dbReference>
<dbReference type="InterPro" id="IPR051310">
    <property type="entry name" value="MCP_chemotaxis"/>
</dbReference>
<dbReference type="PANTHER" id="PTHR43531">
    <property type="entry name" value="PROTEIN ICFG"/>
    <property type="match status" value="1"/>
</dbReference>
<dbReference type="STRING" id="291169.A9E74_00045"/>
<organism evidence="5 6">
    <name type="scientific">Methylophaga muralis</name>
    <dbReference type="NCBI Taxonomy" id="291169"/>
    <lineage>
        <taxon>Bacteria</taxon>
        <taxon>Pseudomonadati</taxon>
        <taxon>Pseudomonadota</taxon>
        <taxon>Gammaproteobacteria</taxon>
        <taxon>Thiotrichales</taxon>
        <taxon>Piscirickettsiaceae</taxon>
        <taxon>Methylophaga</taxon>
    </lineage>
</organism>
<keyword evidence="3" id="KW-0472">Membrane</keyword>
<gene>
    <name evidence="5" type="ORF">A9E74_00045</name>
</gene>
<dbReference type="AlphaFoldDB" id="A0A1E3GVK2"/>
<dbReference type="RefSeq" id="WP_281198071.1">
    <property type="nucleotide sequence ID" value="NZ_MCRI01000001.1"/>
</dbReference>
<dbReference type="InterPro" id="IPR003660">
    <property type="entry name" value="HAMP_dom"/>
</dbReference>
<dbReference type="EMBL" id="MCRI01000001">
    <property type="protein sequence ID" value="ODN68073.1"/>
    <property type="molecule type" value="Genomic_DNA"/>
</dbReference>
<dbReference type="SUPFAM" id="SSF58104">
    <property type="entry name" value="Methyl-accepting chemotaxis protein (MCP) signaling domain"/>
    <property type="match status" value="1"/>
</dbReference>
<dbReference type="PANTHER" id="PTHR43531:SF11">
    <property type="entry name" value="METHYL-ACCEPTING CHEMOTAXIS PROTEIN 3"/>
    <property type="match status" value="1"/>
</dbReference>
<dbReference type="Proteomes" id="UP000094379">
    <property type="component" value="Unassembled WGS sequence"/>
</dbReference>
<keyword evidence="3" id="KW-0812">Transmembrane</keyword>
<accession>A0A1E3GVK2</accession>
<feature type="transmembrane region" description="Helical" evidence="3">
    <location>
        <begin position="51"/>
        <end position="73"/>
    </location>
</feature>
<protein>
    <recommendedName>
        <fullName evidence="4">HAMP domain-containing protein</fullName>
    </recommendedName>
</protein>
<proteinExistence type="inferred from homology"/>
<dbReference type="GO" id="GO:0007165">
    <property type="term" value="P:signal transduction"/>
    <property type="evidence" value="ECO:0007669"/>
    <property type="project" value="InterPro"/>
</dbReference>
<dbReference type="GO" id="GO:0004888">
    <property type="term" value="F:transmembrane signaling receptor activity"/>
    <property type="evidence" value="ECO:0007669"/>
    <property type="project" value="TreeGrafter"/>
</dbReference>
<evidence type="ECO:0000256" key="3">
    <source>
        <dbReference type="SAM" id="Phobius"/>
    </source>
</evidence>